<dbReference type="InterPro" id="IPR007267">
    <property type="entry name" value="GtrA_DPMS_TM"/>
</dbReference>
<comment type="similarity">
    <text evidence="2">Belongs to the GtrA family.</text>
</comment>
<dbReference type="AlphaFoldDB" id="A0A0M2HPQ0"/>
<dbReference type="Proteomes" id="UP000033900">
    <property type="component" value="Unassembled WGS sequence"/>
</dbReference>
<name>A0A0M2HPQ0_9MICO</name>
<keyword evidence="5 6" id="KW-0472">Membrane</keyword>
<evidence type="ECO:0000256" key="2">
    <source>
        <dbReference type="ARBA" id="ARBA00009399"/>
    </source>
</evidence>
<reference evidence="8 9" key="1">
    <citation type="submission" date="2015-02" db="EMBL/GenBank/DDBJ databases">
        <title>Draft genome sequences of ten Microbacterium spp. with emphasis on heavy metal contaminated environments.</title>
        <authorList>
            <person name="Corretto E."/>
        </authorList>
    </citation>
    <scope>NUCLEOTIDE SEQUENCE [LARGE SCALE GENOMIC DNA]</scope>
    <source>
        <strain evidence="8 9">SA35</strain>
    </source>
</reference>
<dbReference type="PANTHER" id="PTHR38459">
    <property type="entry name" value="PROPHAGE BACTOPRENOL-LINKED GLUCOSE TRANSLOCASE HOMOLOG"/>
    <property type="match status" value="1"/>
</dbReference>
<evidence type="ECO:0000256" key="6">
    <source>
        <dbReference type="SAM" id="Phobius"/>
    </source>
</evidence>
<comment type="subcellular location">
    <subcellularLocation>
        <location evidence="1">Membrane</location>
        <topology evidence="1">Multi-pass membrane protein</topology>
    </subcellularLocation>
</comment>
<dbReference type="InterPro" id="IPR051401">
    <property type="entry name" value="GtrA_CellWall_Glycosyl"/>
</dbReference>
<feature type="transmembrane region" description="Helical" evidence="6">
    <location>
        <begin position="12"/>
        <end position="37"/>
    </location>
</feature>
<keyword evidence="4 6" id="KW-1133">Transmembrane helix</keyword>
<feature type="transmembrane region" description="Helical" evidence="6">
    <location>
        <begin position="49"/>
        <end position="66"/>
    </location>
</feature>
<gene>
    <name evidence="8" type="ORF">RS84_03093</name>
</gene>
<evidence type="ECO:0000256" key="1">
    <source>
        <dbReference type="ARBA" id="ARBA00004141"/>
    </source>
</evidence>
<dbReference type="OrthoDB" id="9807815at2"/>
<dbReference type="Pfam" id="PF04138">
    <property type="entry name" value="GtrA_DPMS_TM"/>
    <property type="match status" value="1"/>
</dbReference>
<dbReference type="RefSeq" id="WP_045258637.1">
    <property type="nucleotide sequence ID" value="NZ_CP158847.1"/>
</dbReference>
<protein>
    <submittedName>
        <fullName evidence="8">GtrA-like protein</fullName>
    </submittedName>
</protein>
<evidence type="ECO:0000256" key="4">
    <source>
        <dbReference type="ARBA" id="ARBA00022989"/>
    </source>
</evidence>
<dbReference type="GO" id="GO:0005886">
    <property type="term" value="C:plasma membrane"/>
    <property type="evidence" value="ECO:0007669"/>
    <property type="project" value="TreeGrafter"/>
</dbReference>
<keyword evidence="3 6" id="KW-0812">Transmembrane</keyword>
<accession>A0A0M2HPQ0</accession>
<dbReference type="STRING" id="273678.RS84_03093"/>
<evidence type="ECO:0000259" key="7">
    <source>
        <dbReference type="Pfam" id="PF04138"/>
    </source>
</evidence>
<evidence type="ECO:0000313" key="8">
    <source>
        <dbReference type="EMBL" id="KJL46457.1"/>
    </source>
</evidence>
<organism evidence="8 9">
    <name type="scientific">Microbacterium hydrocarbonoxydans</name>
    <dbReference type="NCBI Taxonomy" id="273678"/>
    <lineage>
        <taxon>Bacteria</taxon>
        <taxon>Bacillati</taxon>
        <taxon>Actinomycetota</taxon>
        <taxon>Actinomycetes</taxon>
        <taxon>Micrococcales</taxon>
        <taxon>Microbacteriaceae</taxon>
        <taxon>Microbacterium</taxon>
    </lineage>
</organism>
<feature type="domain" description="GtrA/DPMS transmembrane" evidence="7">
    <location>
        <begin position="18"/>
        <end position="142"/>
    </location>
</feature>
<comment type="caution">
    <text evidence="8">The sequence shown here is derived from an EMBL/GenBank/DDBJ whole genome shotgun (WGS) entry which is preliminary data.</text>
</comment>
<keyword evidence="9" id="KW-1185">Reference proteome</keyword>
<dbReference type="EMBL" id="JYJB01000010">
    <property type="protein sequence ID" value="KJL46457.1"/>
    <property type="molecule type" value="Genomic_DNA"/>
</dbReference>
<feature type="transmembrane region" description="Helical" evidence="6">
    <location>
        <begin position="87"/>
        <end position="109"/>
    </location>
</feature>
<proteinExistence type="inferred from homology"/>
<evidence type="ECO:0000256" key="5">
    <source>
        <dbReference type="ARBA" id="ARBA00023136"/>
    </source>
</evidence>
<sequence>MSEGGRSRGGGVLAQLVKFAAVGGIGLIVDVGVFNLMLMHHSRSSEWPMIAKTASTLCAIAANWIGSRWWTFRERRRADAAREALEFLVASLLGSAVALACLAVSHYMLGLTSPLADNVSANVVGLFAGSALRFAAYRWWVFAERPQRAPAQSATTAKVTTTVAPTP</sequence>
<dbReference type="GO" id="GO:0000271">
    <property type="term" value="P:polysaccharide biosynthetic process"/>
    <property type="evidence" value="ECO:0007669"/>
    <property type="project" value="InterPro"/>
</dbReference>
<dbReference type="PANTHER" id="PTHR38459:SF1">
    <property type="entry name" value="PROPHAGE BACTOPRENOL-LINKED GLUCOSE TRANSLOCASE HOMOLOG"/>
    <property type="match status" value="1"/>
</dbReference>
<feature type="transmembrane region" description="Helical" evidence="6">
    <location>
        <begin position="121"/>
        <end position="140"/>
    </location>
</feature>
<evidence type="ECO:0000256" key="3">
    <source>
        <dbReference type="ARBA" id="ARBA00022692"/>
    </source>
</evidence>
<evidence type="ECO:0000313" key="9">
    <source>
        <dbReference type="Proteomes" id="UP000033900"/>
    </source>
</evidence>